<evidence type="ECO:0000313" key="1">
    <source>
        <dbReference type="EMBL" id="CBW76956.1"/>
    </source>
</evidence>
<organism evidence="1 2">
    <name type="scientific">Mycetohabitans rhizoxinica (strain DSM 19002 / CIP 109453 / HKI 454)</name>
    <name type="common">Paraburkholderia rhizoxinica</name>
    <dbReference type="NCBI Taxonomy" id="882378"/>
    <lineage>
        <taxon>Bacteria</taxon>
        <taxon>Pseudomonadati</taxon>
        <taxon>Pseudomonadota</taxon>
        <taxon>Betaproteobacteria</taxon>
        <taxon>Burkholderiales</taxon>
        <taxon>Burkholderiaceae</taxon>
        <taxon>Mycetohabitans</taxon>
    </lineage>
</organism>
<gene>
    <name evidence="1" type="ordered locus">RBRH_01840</name>
</gene>
<evidence type="ECO:0000313" key="2">
    <source>
        <dbReference type="Proteomes" id="UP000007437"/>
    </source>
</evidence>
<dbReference type="AlphaFoldDB" id="E5AV32"/>
<accession>E5AV32</accession>
<sequence>MYPGACRSTRRAVRNEPLMFQCNDEPIADHLSSENAHVGSGQQALKKKLMPII</sequence>
<dbReference type="Proteomes" id="UP000007437">
    <property type="component" value="Plasmid pBRH01"/>
</dbReference>
<name>E5AV32_MYCRK</name>
<reference evidence="1 2" key="1">
    <citation type="journal article" date="2011" name="J. Bacteriol.">
        <title>Complete genome sequence of Burkholderia rhizoxinica, an endosymbiont of Rhizopus microsporus.</title>
        <authorList>
            <person name="Lackner G."/>
            <person name="Moebius N."/>
            <person name="Partida-Martinez L."/>
            <person name="Hertweck C."/>
        </authorList>
    </citation>
    <scope>NUCLEOTIDE SEQUENCE [LARGE SCALE GENOMIC DNA]</scope>
    <source>
        <strain evidence="2">DSM 19002 / CIP 109453 / HKI 454</strain>
        <plasmid evidence="1 2">pBRH01</plasmid>
    </source>
</reference>
<keyword evidence="1" id="KW-0614">Plasmid</keyword>
<dbReference type="KEGG" id="brh:RBRH_01840"/>
<proteinExistence type="predicted"/>
<protein>
    <submittedName>
        <fullName evidence="1">Uncharacterized protein</fullName>
    </submittedName>
</protein>
<dbReference type="HOGENOM" id="CLU_3059467_0_0_4"/>
<geneLocation type="plasmid" evidence="1 2">
    <name>pBRH01</name>
</geneLocation>
<dbReference type="EMBL" id="FR687360">
    <property type="protein sequence ID" value="CBW76956.1"/>
    <property type="molecule type" value="Genomic_DNA"/>
</dbReference>